<keyword evidence="4" id="KW-0812">Transmembrane</keyword>
<keyword evidence="4" id="KW-1133">Transmembrane helix</keyword>
<dbReference type="InterPro" id="IPR013783">
    <property type="entry name" value="Ig-like_fold"/>
</dbReference>
<dbReference type="Proteomes" id="UP000221080">
    <property type="component" value="Chromosome 7"/>
</dbReference>
<evidence type="ECO:0000259" key="5">
    <source>
        <dbReference type="PROSITE" id="PS50835"/>
    </source>
</evidence>
<evidence type="ECO:0000256" key="4">
    <source>
        <dbReference type="SAM" id="Phobius"/>
    </source>
</evidence>
<dbReference type="SMART" id="SM00409">
    <property type="entry name" value="IG"/>
    <property type="match status" value="3"/>
</dbReference>
<dbReference type="PROSITE" id="PS50835">
    <property type="entry name" value="IG_LIKE"/>
    <property type="match status" value="2"/>
</dbReference>
<evidence type="ECO:0000256" key="3">
    <source>
        <dbReference type="SAM" id="MobiDB-lite"/>
    </source>
</evidence>
<dbReference type="InterPro" id="IPR003599">
    <property type="entry name" value="Ig_sub"/>
</dbReference>
<protein>
    <submittedName>
        <fullName evidence="7">Uncharacterized protein LOC124627497</fullName>
    </submittedName>
</protein>
<feature type="domain" description="Ig-like" evidence="5">
    <location>
        <begin position="372"/>
        <end position="445"/>
    </location>
</feature>
<reference evidence="6" key="1">
    <citation type="journal article" date="2016" name="Nat. Commun.">
        <title>The channel catfish genome sequence provides insights into the evolution of scale formation in teleosts.</title>
        <authorList>
            <person name="Liu Z."/>
            <person name="Liu S."/>
            <person name="Yao J."/>
            <person name="Bao L."/>
            <person name="Zhang J."/>
            <person name="Li Y."/>
            <person name="Jiang C."/>
            <person name="Sun L."/>
            <person name="Wang R."/>
            <person name="Zhang Y."/>
            <person name="Zhou T."/>
            <person name="Zeng Q."/>
            <person name="Fu Q."/>
            <person name="Gao S."/>
            <person name="Li N."/>
            <person name="Koren S."/>
            <person name="Jiang Y."/>
            <person name="Zimin A."/>
            <person name="Xu P."/>
            <person name="Phillippy A.M."/>
            <person name="Geng X."/>
            <person name="Song L."/>
            <person name="Sun F."/>
            <person name="Li C."/>
            <person name="Wang X."/>
            <person name="Chen A."/>
            <person name="Jin Y."/>
            <person name="Yuan Z."/>
            <person name="Yang Y."/>
            <person name="Tan S."/>
            <person name="Peatman E."/>
            <person name="Lu J."/>
            <person name="Qin Z."/>
            <person name="Dunham R."/>
            <person name="Li Z."/>
            <person name="Sonstegard T."/>
            <person name="Feng J."/>
            <person name="Danzmann R.G."/>
            <person name="Schroeder S."/>
            <person name="Scheffler B."/>
            <person name="Duke M.V."/>
            <person name="Ballard L."/>
            <person name="Kucuktas H."/>
            <person name="Kaltenboeck L."/>
            <person name="Liu H."/>
            <person name="Armbruster J."/>
            <person name="Xie Y."/>
            <person name="Kirby M.L."/>
            <person name="Tian Y."/>
            <person name="Flanagan M.E."/>
            <person name="Mu W."/>
            <person name="Waldbieser G.C."/>
        </authorList>
    </citation>
    <scope>NUCLEOTIDE SEQUENCE [LARGE SCALE GENOMIC DNA]</scope>
    <source>
        <strain evidence="6">SDA103</strain>
    </source>
</reference>
<dbReference type="InterPro" id="IPR036179">
    <property type="entry name" value="Ig-like_dom_sf"/>
</dbReference>
<evidence type="ECO:0000256" key="1">
    <source>
        <dbReference type="ARBA" id="ARBA00022729"/>
    </source>
</evidence>
<dbReference type="RefSeq" id="XP_053537826.1">
    <property type="nucleotide sequence ID" value="XM_053681851.1"/>
</dbReference>
<dbReference type="Pfam" id="PF13895">
    <property type="entry name" value="Ig_2"/>
    <property type="match status" value="1"/>
</dbReference>
<name>A0A9F7TM44_ICTPU</name>
<dbReference type="Pfam" id="PF13927">
    <property type="entry name" value="Ig_3"/>
    <property type="match status" value="1"/>
</dbReference>
<dbReference type="Gene3D" id="2.60.40.10">
    <property type="entry name" value="Immunoglobulins"/>
    <property type="match status" value="3"/>
</dbReference>
<dbReference type="PANTHER" id="PTHR11481">
    <property type="entry name" value="IMMUNOGLOBULIN FC RECEPTOR"/>
    <property type="match status" value="1"/>
</dbReference>
<dbReference type="GeneID" id="124627497"/>
<dbReference type="GO" id="GO:0006955">
    <property type="term" value="P:immune response"/>
    <property type="evidence" value="ECO:0007669"/>
    <property type="project" value="TreeGrafter"/>
</dbReference>
<evidence type="ECO:0000313" key="7">
    <source>
        <dbReference type="RefSeq" id="XP_053537826.1"/>
    </source>
</evidence>
<dbReference type="AlphaFoldDB" id="A0A9F7TM44"/>
<feature type="region of interest" description="Disordered" evidence="3">
    <location>
        <begin position="55"/>
        <end position="81"/>
    </location>
</feature>
<dbReference type="GO" id="GO:0007166">
    <property type="term" value="P:cell surface receptor signaling pathway"/>
    <property type="evidence" value="ECO:0007669"/>
    <property type="project" value="TreeGrafter"/>
</dbReference>
<dbReference type="SUPFAM" id="SSF48726">
    <property type="entry name" value="Immunoglobulin"/>
    <property type="match status" value="3"/>
</dbReference>
<feature type="domain" description="Ig-like" evidence="5">
    <location>
        <begin position="183"/>
        <end position="275"/>
    </location>
</feature>
<keyword evidence="1" id="KW-0732">Signal</keyword>
<gene>
    <name evidence="7" type="primary">LOC124627497</name>
</gene>
<evidence type="ECO:0000256" key="2">
    <source>
        <dbReference type="ARBA" id="ARBA00023157"/>
    </source>
</evidence>
<evidence type="ECO:0000313" key="6">
    <source>
        <dbReference type="Proteomes" id="UP000221080"/>
    </source>
</evidence>
<reference evidence="7" key="2">
    <citation type="submission" date="2025-08" db="UniProtKB">
        <authorList>
            <consortium name="RefSeq"/>
        </authorList>
    </citation>
    <scope>IDENTIFICATION</scope>
    <source>
        <tissue evidence="7">Blood</tissue>
    </source>
</reference>
<dbReference type="GO" id="GO:0004888">
    <property type="term" value="F:transmembrane signaling receptor activity"/>
    <property type="evidence" value="ECO:0007669"/>
    <property type="project" value="TreeGrafter"/>
</dbReference>
<accession>A0A9F7TM44</accession>
<dbReference type="KEGG" id="ipu:124627497"/>
<sequence length="499" mass="55058">METKSVWRRAGSRCTRSKDRSCSPAAVVLKGQLRFRTTNVLDSWSARGCGAEPPTHTWLAADKKRGNSPPPGSRRGIENVGDNVSAVESVEDKVSEIESVGDKVSAVESVGDYVSAVESVGDYVSAVESVGDKCSILCSLQLRSVCRTYSAFNHTLNLFHVLCFCSVSVLISLTPVPHAQERPGAVLSVSPQSWLTEGDSVTLSCEITDSSTDWTFSWYTEILYRDNDGRIRYRLELLSDSSRGSGGSYTLSPAALNHTGVYMCIAAREEQPFYTNYSHPQPLWITGESPPVSLIINPSRTQHFTRDSLSLSCEDQSNSTRWRVIRYTHREIVSDCSQWGSVTGSTCKISFLSTSYTGVYWCESESGENSNPVNITVHDGDVILESPVHPVTEGHPLTLRCLYRYTKSSNLRADFYKDGSVLQTQTTGEMIIRTVSKSDEGFYHCKHPERGESLKSWVSVRGPSGVEAPFSVLMLISSVVTASPYLLVTIILLVKCYRT</sequence>
<dbReference type="GO" id="GO:0009897">
    <property type="term" value="C:external side of plasma membrane"/>
    <property type="evidence" value="ECO:0007669"/>
    <property type="project" value="TreeGrafter"/>
</dbReference>
<dbReference type="InterPro" id="IPR050488">
    <property type="entry name" value="Ig_Fc_receptor"/>
</dbReference>
<keyword evidence="4" id="KW-0472">Membrane</keyword>
<proteinExistence type="predicted"/>
<organism evidence="6 7">
    <name type="scientific">Ictalurus punctatus</name>
    <name type="common">Channel catfish</name>
    <name type="synonym">Silurus punctatus</name>
    <dbReference type="NCBI Taxonomy" id="7998"/>
    <lineage>
        <taxon>Eukaryota</taxon>
        <taxon>Metazoa</taxon>
        <taxon>Chordata</taxon>
        <taxon>Craniata</taxon>
        <taxon>Vertebrata</taxon>
        <taxon>Euteleostomi</taxon>
        <taxon>Actinopterygii</taxon>
        <taxon>Neopterygii</taxon>
        <taxon>Teleostei</taxon>
        <taxon>Ostariophysi</taxon>
        <taxon>Siluriformes</taxon>
        <taxon>Ictaluridae</taxon>
        <taxon>Ictalurus</taxon>
    </lineage>
</organism>
<dbReference type="InterPro" id="IPR007110">
    <property type="entry name" value="Ig-like_dom"/>
</dbReference>
<dbReference type="OrthoDB" id="6151406at2759"/>
<feature type="transmembrane region" description="Helical" evidence="4">
    <location>
        <begin position="470"/>
        <end position="494"/>
    </location>
</feature>
<keyword evidence="2" id="KW-1015">Disulfide bond</keyword>
<keyword evidence="6" id="KW-1185">Reference proteome</keyword>
<dbReference type="PANTHER" id="PTHR11481:SF64">
    <property type="entry name" value="FC RECEPTOR-LIKE PROTEIN 4"/>
    <property type="match status" value="1"/>
</dbReference>